<feature type="region of interest" description="Disordered" evidence="1">
    <location>
        <begin position="82"/>
        <end position="120"/>
    </location>
</feature>
<feature type="region of interest" description="Disordered" evidence="1">
    <location>
        <begin position="24"/>
        <end position="56"/>
    </location>
</feature>
<reference evidence="3" key="1">
    <citation type="submission" date="2023-06" db="EMBL/GenBank/DDBJ databases">
        <authorList>
            <consortium name="Lawrence Berkeley National Laboratory"/>
            <person name="Ahrendt S."/>
            <person name="Sahu N."/>
            <person name="Indic B."/>
            <person name="Wong-Bajracharya J."/>
            <person name="Merenyi Z."/>
            <person name="Ke H.-M."/>
            <person name="Monk M."/>
            <person name="Kocsube S."/>
            <person name="Drula E."/>
            <person name="Lipzen A."/>
            <person name="Balint B."/>
            <person name="Henrissat B."/>
            <person name="Andreopoulos B."/>
            <person name="Martin F.M."/>
            <person name="Harder C.B."/>
            <person name="Rigling D."/>
            <person name="Ford K.L."/>
            <person name="Foster G.D."/>
            <person name="Pangilinan J."/>
            <person name="Papanicolaou A."/>
            <person name="Barry K."/>
            <person name="LaButti K."/>
            <person name="Viragh M."/>
            <person name="Koriabine M."/>
            <person name="Yan M."/>
            <person name="Riley R."/>
            <person name="Champramary S."/>
            <person name="Plett K.L."/>
            <person name="Tsai I.J."/>
            <person name="Slot J."/>
            <person name="Sipos G."/>
            <person name="Plett J."/>
            <person name="Nagy L.G."/>
            <person name="Grigoriev I.V."/>
        </authorList>
    </citation>
    <scope>NUCLEOTIDE SEQUENCE</scope>
    <source>
        <strain evidence="3">CCBAS 213</strain>
    </source>
</reference>
<dbReference type="Gene3D" id="1.10.510.10">
    <property type="entry name" value="Transferase(Phosphotransferase) domain 1"/>
    <property type="match status" value="1"/>
</dbReference>
<dbReference type="SUPFAM" id="SSF56112">
    <property type="entry name" value="Protein kinase-like (PK-like)"/>
    <property type="match status" value="1"/>
</dbReference>
<proteinExistence type="predicted"/>
<dbReference type="InterPro" id="IPR000719">
    <property type="entry name" value="Prot_kinase_dom"/>
</dbReference>
<feature type="compositionally biased region" description="Polar residues" evidence="1">
    <location>
        <begin position="88"/>
        <end position="105"/>
    </location>
</feature>
<dbReference type="RefSeq" id="XP_060334368.1">
    <property type="nucleotide sequence ID" value="XM_060472225.1"/>
</dbReference>
<dbReference type="AlphaFoldDB" id="A0AA39NC45"/>
<gene>
    <name evidence="3" type="ORF">EV420DRAFT_1521524</name>
</gene>
<protein>
    <recommendedName>
        <fullName evidence="2">Protein kinase domain-containing protein</fullName>
    </recommendedName>
</protein>
<dbReference type="Proteomes" id="UP001175211">
    <property type="component" value="Unassembled WGS sequence"/>
</dbReference>
<organism evidence="3 4">
    <name type="scientific">Armillaria tabescens</name>
    <name type="common">Ringless honey mushroom</name>
    <name type="synonym">Agaricus tabescens</name>
    <dbReference type="NCBI Taxonomy" id="1929756"/>
    <lineage>
        <taxon>Eukaryota</taxon>
        <taxon>Fungi</taxon>
        <taxon>Dikarya</taxon>
        <taxon>Basidiomycota</taxon>
        <taxon>Agaricomycotina</taxon>
        <taxon>Agaricomycetes</taxon>
        <taxon>Agaricomycetidae</taxon>
        <taxon>Agaricales</taxon>
        <taxon>Marasmiineae</taxon>
        <taxon>Physalacriaceae</taxon>
        <taxon>Desarmillaria</taxon>
    </lineage>
</organism>
<comment type="caution">
    <text evidence="3">The sequence shown here is derived from an EMBL/GenBank/DDBJ whole genome shotgun (WGS) entry which is preliminary data.</text>
</comment>
<dbReference type="GeneID" id="85355773"/>
<evidence type="ECO:0000256" key="1">
    <source>
        <dbReference type="SAM" id="MobiDB-lite"/>
    </source>
</evidence>
<sequence length="291" mass="32791">MTYILLPNTSVRKDVHPAIRNPVTVSQQDKTIQEKRAPTETRTTGDETSPRVSEAVTKTSMVSLTFEHPDVARLPRLLYPQVLHDNPPNDTLPLSPSRVRSTGSGSDAELPPSPPQSPPLVDVQLFERITIGNFAQVWRGSLTDSQGTVTSVVAKMYSQRYFEAMNKETRAYRLLSRHELNDLAPVHYGTFKMPDESWGAVILSDVGEAFHCYSWNEAGMSSEELRTIWKHVNALHSIGLHHHDLELRNIAKDRNGTLRILDFERSSLDKSCLCGELEGLGQLFDSLMEWR</sequence>
<name>A0AA39NC45_ARMTA</name>
<dbReference type="InterPro" id="IPR011009">
    <property type="entry name" value="Kinase-like_dom_sf"/>
</dbReference>
<evidence type="ECO:0000313" key="3">
    <source>
        <dbReference type="EMBL" id="KAK0462902.1"/>
    </source>
</evidence>
<evidence type="ECO:0000259" key="2">
    <source>
        <dbReference type="PROSITE" id="PS50011"/>
    </source>
</evidence>
<feature type="compositionally biased region" description="Basic and acidic residues" evidence="1">
    <location>
        <begin position="31"/>
        <end position="49"/>
    </location>
</feature>
<evidence type="ECO:0000313" key="4">
    <source>
        <dbReference type="Proteomes" id="UP001175211"/>
    </source>
</evidence>
<dbReference type="GO" id="GO:0004672">
    <property type="term" value="F:protein kinase activity"/>
    <property type="evidence" value="ECO:0007669"/>
    <property type="project" value="InterPro"/>
</dbReference>
<dbReference type="EMBL" id="JAUEPS010000008">
    <property type="protein sequence ID" value="KAK0462902.1"/>
    <property type="molecule type" value="Genomic_DNA"/>
</dbReference>
<dbReference type="GO" id="GO:0005524">
    <property type="term" value="F:ATP binding"/>
    <property type="evidence" value="ECO:0007669"/>
    <property type="project" value="InterPro"/>
</dbReference>
<dbReference type="PROSITE" id="PS50011">
    <property type="entry name" value="PROTEIN_KINASE_DOM"/>
    <property type="match status" value="1"/>
</dbReference>
<keyword evidence="4" id="KW-1185">Reference proteome</keyword>
<feature type="domain" description="Protein kinase" evidence="2">
    <location>
        <begin position="123"/>
        <end position="291"/>
    </location>
</feature>
<accession>A0AA39NC45</accession>